<proteinExistence type="inferred from homology"/>
<dbReference type="InterPro" id="IPR036390">
    <property type="entry name" value="WH_DNA-bd_sf"/>
</dbReference>
<evidence type="ECO:0000256" key="2">
    <source>
        <dbReference type="ARBA" id="ARBA00023015"/>
    </source>
</evidence>
<dbReference type="HOGENOM" id="CLU_039613_6_3_6"/>
<keyword evidence="7" id="KW-1185">Reference proteome</keyword>
<dbReference type="EMBL" id="ADBY01000040">
    <property type="protein sequence ID" value="EFE96012.1"/>
    <property type="molecule type" value="Genomic_DNA"/>
</dbReference>
<evidence type="ECO:0000259" key="5">
    <source>
        <dbReference type="PROSITE" id="PS50931"/>
    </source>
</evidence>
<dbReference type="Pfam" id="PF03466">
    <property type="entry name" value="LysR_substrate"/>
    <property type="match status" value="1"/>
</dbReference>
<accession>D4E277</accession>
<dbReference type="PROSITE" id="PS50931">
    <property type="entry name" value="HTH_LYSR"/>
    <property type="match status" value="1"/>
</dbReference>
<gene>
    <name evidence="6" type="primary">lysR4</name>
    <name evidence="6" type="ORF">HMPREF0758_2277</name>
</gene>
<dbReference type="SUPFAM" id="SSF53850">
    <property type="entry name" value="Periplasmic binding protein-like II"/>
    <property type="match status" value="1"/>
</dbReference>
<evidence type="ECO:0000313" key="6">
    <source>
        <dbReference type="EMBL" id="EFE96012.1"/>
    </source>
</evidence>
<name>D4E277_SEROD</name>
<dbReference type="Proteomes" id="UP000005723">
    <property type="component" value="Unassembled WGS sequence"/>
</dbReference>
<keyword evidence="4" id="KW-0804">Transcription</keyword>
<keyword evidence="3" id="KW-0238">DNA-binding</keyword>
<evidence type="ECO:0000313" key="7">
    <source>
        <dbReference type="Proteomes" id="UP000005723"/>
    </source>
</evidence>
<comment type="caution">
    <text evidence="6">The sequence shown here is derived from an EMBL/GenBank/DDBJ whole genome shotgun (WGS) entry which is preliminary data.</text>
</comment>
<dbReference type="InterPro" id="IPR036388">
    <property type="entry name" value="WH-like_DNA-bd_sf"/>
</dbReference>
<dbReference type="GO" id="GO:0043565">
    <property type="term" value="F:sequence-specific DNA binding"/>
    <property type="evidence" value="ECO:0007669"/>
    <property type="project" value="TreeGrafter"/>
</dbReference>
<evidence type="ECO:0000256" key="4">
    <source>
        <dbReference type="ARBA" id="ARBA00023163"/>
    </source>
</evidence>
<dbReference type="Gene3D" id="1.10.10.10">
    <property type="entry name" value="Winged helix-like DNA-binding domain superfamily/Winged helix DNA-binding domain"/>
    <property type="match status" value="1"/>
</dbReference>
<dbReference type="InterPro" id="IPR000847">
    <property type="entry name" value="LysR_HTH_N"/>
</dbReference>
<dbReference type="NCBIfam" id="NF008239">
    <property type="entry name" value="PRK11013.1"/>
    <property type="match status" value="1"/>
</dbReference>
<dbReference type="PANTHER" id="PTHR30427:SF1">
    <property type="entry name" value="TRANSCRIPTIONAL ACTIVATOR PROTEIN LYSR"/>
    <property type="match status" value="1"/>
</dbReference>
<dbReference type="GO" id="GO:0003700">
    <property type="term" value="F:DNA-binding transcription factor activity"/>
    <property type="evidence" value="ECO:0007669"/>
    <property type="project" value="InterPro"/>
</dbReference>
<dbReference type="Gene3D" id="3.40.190.290">
    <property type="match status" value="1"/>
</dbReference>
<sequence length="411" mass="45886">MNIRTGLLGKANHVKMAQLADARTDNRGIISPDRAAETRWQRQQIGGIQRSGSVIQGAWHGRILKINVFTIMPQRQSAGKYPFLHSLFIYDIPDNRLYALPETPMHAITLRQIEIFHAVMTTGNLTEAAILLKTSQPTVSRELARFEKLIQLQLFDRVRGRLSPTVQGLRLFEEVQHSYYGLERIKTAAAGIRQFQQAQLSIACLPVFSQSLLPAVCKPFIDQYPEVSFSVIPQESPLLEEWLSAQRHDLGLTENNQTPAGTERMTLMTLNEVCVLPGGHRLLANSVLTPQDFAGENFISLSNTDSYRQLLDALFNEQRVERRMVMETHSAASVCAMVRAGVGISIVNPLTALDYADSGVHLRPFSIDVPFTVSLIRPLHRPSSALVSAFVTHLQQRAAYFPARLAAVIAR</sequence>
<dbReference type="InterPro" id="IPR005119">
    <property type="entry name" value="LysR_subst-bd"/>
</dbReference>
<keyword evidence="2" id="KW-0805">Transcription regulation</keyword>
<dbReference type="PANTHER" id="PTHR30427">
    <property type="entry name" value="TRANSCRIPTIONAL ACTIVATOR PROTEIN LYSR"/>
    <property type="match status" value="1"/>
</dbReference>
<dbReference type="GO" id="GO:0009089">
    <property type="term" value="P:lysine biosynthetic process via diaminopimelate"/>
    <property type="evidence" value="ECO:0007669"/>
    <property type="project" value="TreeGrafter"/>
</dbReference>
<dbReference type="SUPFAM" id="SSF46785">
    <property type="entry name" value="Winged helix' DNA-binding domain"/>
    <property type="match status" value="1"/>
</dbReference>
<reference evidence="6 7" key="1">
    <citation type="submission" date="2010-01" db="EMBL/GenBank/DDBJ databases">
        <authorList>
            <person name="Muzny D."/>
            <person name="Qin X."/>
            <person name="Deng J."/>
            <person name="Jiang H."/>
            <person name="Liu Y."/>
            <person name="Qu J."/>
            <person name="Song X.-Z."/>
            <person name="Zhang L."/>
            <person name="Thornton R."/>
            <person name="Coyle M."/>
            <person name="Francisco L."/>
            <person name="Jackson L."/>
            <person name="Javaid M."/>
            <person name="Korchina V."/>
            <person name="Kovar C."/>
            <person name="Mata R."/>
            <person name="Mathew T."/>
            <person name="Ngo R."/>
            <person name="Nguyen L."/>
            <person name="Nguyen N."/>
            <person name="Okwuonu G."/>
            <person name="Ongeri F."/>
            <person name="Pham C."/>
            <person name="Simmons D."/>
            <person name="Wilczek-Boney K."/>
            <person name="Hale W."/>
            <person name="Jakkamsetti A."/>
            <person name="Pham P."/>
            <person name="Ruth R."/>
            <person name="San Lucas F."/>
            <person name="Warren J."/>
            <person name="Zhang J."/>
            <person name="Zhao Z."/>
            <person name="Zhou C."/>
            <person name="Zhu D."/>
            <person name="Lee S."/>
            <person name="Bess C."/>
            <person name="Blankenburg K."/>
            <person name="Forbes L."/>
            <person name="Fu Q."/>
            <person name="Gubbala S."/>
            <person name="Hirani K."/>
            <person name="Jayaseelan J.C."/>
            <person name="Lara F."/>
            <person name="Munidasa M."/>
            <person name="Palculict T."/>
            <person name="Patil S."/>
            <person name="Pu L.-L."/>
            <person name="Saada N."/>
            <person name="Tang L."/>
            <person name="Weissenberger G."/>
            <person name="Zhu Y."/>
            <person name="Hemphill L."/>
            <person name="Shang Y."/>
            <person name="Youmans B."/>
            <person name="Ayvaz T."/>
            <person name="Ross M."/>
            <person name="Santibanez J."/>
            <person name="Aqrawi P."/>
            <person name="Gross S."/>
            <person name="Joshi V."/>
            <person name="Fowler G."/>
            <person name="Nazareth L."/>
            <person name="Reid J."/>
            <person name="Worley K."/>
            <person name="Petrosino J."/>
            <person name="Highlander S."/>
            <person name="Gibbs R."/>
        </authorList>
    </citation>
    <scope>NUCLEOTIDE SEQUENCE [LARGE SCALE GENOMIC DNA]</scope>
    <source>
        <strain evidence="6 7">DSM 4582</strain>
    </source>
</reference>
<evidence type="ECO:0000256" key="1">
    <source>
        <dbReference type="ARBA" id="ARBA00009437"/>
    </source>
</evidence>
<evidence type="ECO:0000256" key="3">
    <source>
        <dbReference type="ARBA" id="ARBA00023125"/>
    </source>
</evidence>
<dbReference type="Pfam" id="PF00126">
    <property type="entry name" value="HTH_1"/>
    <property type="match status" value="1"/>
</dbReference>
<feature type="domain" description="HTH lysR-type" evidence="5">
    <location>
        <begin position="108"/>
        <end position="165"/>
    </location>
</feature>
<comment type="similarity">
    <text evidence="1">Belongs to the LysR transcriptional regulatory family.</text>
</comment>
<dbReference type="GO" id="GO:0010628">
    <property type="term" value="P:positive regulation of gene expression"/>
    <property type="evidence" value="ECO:0007669"/>
    <property type="project" value="TreeGrafter"/>
</dbReference>
<organism evidence="6 7">
    <name type="scientific">Serratia odorifera DSM 4582</name>
    <dbReference type="NCBI Taxonomy" id="667129"/>
    <lineage>
        <taxon>Bacteria</taxon>
        <taxon>Pseudomonadati</taxon>
        <taxon>Pseudomonadota</taxon>
        <taxon>Gammaproteobacteria</taxon>
        <taxon>Enterobacterales</taxon>
        <taxon>Yersiniaceae</taxon>
        <taxon>Serratia</taxon>
    </lineage>
</organism>
<protein>
    <submittedName>
        <fullName evidence="6">LysR substrate binding domain protein</fullName>
    </submittedName>
</protein>
<dbReference type="STRING" id="667129.HMPREF0758_2277"/>
<dbReference type="AlphaFoldDB" id="D4E277"/>